<dbReference type="AlphaFoldDB" id="A0A7I4XT72"/>
<dbReference type="PROSITE" id="PS50076">
    <property type="entry name" value="DNAJ_2"/>
    <property type="match status" value="1"/>
</dbReference>
<dbReference type="InterPro" id="IPR036869">
    <property type="entry name" value="J_dom_sf"/>
</dbReference>
<dbReference type="InterPro" id="IPR052763">
    <property type="entry name" value="DnaJ_C4"/>
</dbReference>
<keyword evidence="4" id="KW-1185">Reference proteome</keyword>
<dbReference type="Proteomes" id="UP000025227">
    <property type="component" value="Unplaced"/>
</dbReference>
<dbReference type="SUPFAM" id="SSF46565">
    <property type="entry name" value="Chaperone J-domain"/>
    <property type="match status" value="1"/>
</dbReference>
<dbReference type="SMART" id="SM00271">
    <property type="entry name" value="DnaJ"/>
    <property type="match status" value="1"/>
</dbReference>
<organism evidence="4 5">
    <name type="scientific">Haemonchus contortus</name>
    <name type="common">Barber pole worm</name>
    <dbReference type="NCBI Taxonomy" id="6289"/>
    <lineage>
        <taxon>Eukaryota</taxon>
        <taxon>Metazoa</taxon>
        <taxon>Ecdysozoa</taxon>
        <taxon>Nematoda</taxon>
        <taxon>Chromadorea</taxon>
        <taxon>Rhabditida</taxon>
        <taxon>Rhabditina</taxon>
        <taxon>Rhabditomorpha</taxon>
        <taxon>Strongyloidea</taxon>
        <taxon>Trichostrongylidae</taxon>
        <taxon>Haemonchus</taxon>
    </lineage>
</organism>
<dbReference type="PRINTS" id="PR00625">
    <property type="entry name" value="JDOMAIN"/>
</dbReference>
<evidence type="ECO:0000256" key="2">
    <source>
        <dbReference type="SAM" id="Phobius"/>
    </source>
</evidence>
<protein>
    <submittedName>
        <fullName evidence="5">J domain-containing protein</fullName>
    </submittedName>
</protein>
<feature type="region of interest" description="Disordered" evidence="1">
    <location>
        <begin position="268"/>
        <end position="301"/>
    </location>
</feature>
<keyword evidence="2" id="KW-1133">Transmembrane helix</keyword>
<dbReference type="CDD" id="cd06257">
    <property type="entry name" value="DnaJ"/>
    <property type="match status" value="1"/>
</dbReference>
<dbReference type="OrthoDB" id="552049at2759"/>
<proteinExistence type="predicted"/>
<evidence type="ECO:0000256" key="1">
    <source>
        <dbReference type="SAM" id="MobiDB-lite"/>
    </source>
</evidence>
<evidence type="ECO:0000259" key="3">
    <source>
        <dbReference type="PROSITE" id="PS50076"/>
    </source>
</evidence>
<dbReference type="Pfam" id="PF00226">
    <property type="entry name" value="DnaJ"/>
    <property type="match status" value="1"/>
</dbReference>
<evidence type="ECO:0000313" key="5">
    <source>
        <dbReference type="WBParaSite" id="HCON_00008180-00001"/>
    </source>
</evidence>
<dbReference type="PANTHER" id="PTHR44825">
    <property type="match status" value="1"/>
</dbReference>
<feature type="domain" description="J" evidence="3">
    <location>
        <begin position="46"/>
        <end position="113"/>
    </location>
</feature>
<evidence type="ECO:0000313" key="4">
    <source>
        <dbReference type="Proteomes" id="UP000025227"/>
    </source>
</evidence>
<accession>A0A7I4XT72</accession>
<feature type="transmembrane region" description="Helical" evidence="2">
    <location>
        <begin position="167"/>
        <end position="188"/>
    </location>
</feature>
<feature type="compositionally biased region" description="Basic and acidic residues" evidence="1">
    <location>
        <begin position="270"/>
        <end position="295"/>
    </location>
</feature>
<name>A0A7I4XT72_HAECO</name>
<reference evidence="5" key="1">
    <citation type="submission" date="2020-12" db="UniProtKB">
        <authorList>
            <consortium name="WormBaseParasite"/>
        </authorList>
    </citation>
    <scope>IDENTIFICATION</scope>
    <source>
        <strain evidence="5">MHco3</strain>
    </source>
</reference>
<keyword evidence="2" id="KW-0472">Membrane</keyword>
<keyword evidence="2" id="KW-0812">Transmembrane</keyword>
<dbReference type="OMA" id="REEYRWF"/>
<dbReference type="InterPro" id="IPR001623">
    <property type="entry name" value="DnaJ_domain"/>
</dbReference>
<dbReference type="Gene3D" id="1.10.287.110">
    <property type="entry name" value="DnaJ domain"/>
    <property type="match status" value="1"/>
</dbReference>
<dbReference type="WBParaSite" id="HCON_00008180-00001">
    <property type="protein sequence ID" value="HCON_00008180-00001"/>
    <property type="gene ID" value="HCON_00008180"/>
</dbReference>
<dbReference type="PANTHER" id="PTHR44825:SF1">
    <property type="entry name" value="DNAJ HOMOLOG SUBFAMILY C MEMBER 4"/>
    <property type="match status" value="1"/>
</dbReference>
<sequence>MYGGQKGLRPWYHWSLIDRVYHSPPKATSYFSRGLCGRRSYHEKRDYYEVLGVKRNATQEEIKAAFYTKSKQLHPDKSNNGKTGDSTADFVDLKEAYDVLRRPADRRAYDMQGFNDERLKYQDPYYYYRRRQRRPDDSFGFYGATAGTTGNMRDSESRRQSEDHWRFVMKVTAIGLLLVAAYNIIYVMQLRARERKLSQLIDEDEIAKSFMRQPELKDVLLDDLEMRELGRILKGDVDEAWRRKQETLAGKNPNEIREEYRWFRAVQDGESSRRIRQERAERRRRERMAARRGDPEDGNSS</sequence>